<proteinExistence type="predicted"/>
<organism evidence="3 4">
    <name type="scientific">Alternaria panax</name>
    <dbReference type="NCBI Taxonomy" id="48097"/>
    <lineage>
        <taxon>Eukaryota</taxon>
        <taxon>Fungi</taxon>
        <taxon>Dikarya</taxon>
        <taxon>Ascomycota</taxon>
        <taxon>Pezizomycotina</taxon>
        <taxon>Dothideomycetes</taxon>
        <taxon>Pleosporomycetidae</taxon>
        <taxon>Pleosporales</taxon>
        <taxon>Pleosporineae</taxon>
        <taxon>Pleosporaceae</taxon>
        <taxon>Alternaria</taxon>
        <taxon>Alternaria sect. Panax</taxon>
    </lineage>
</organism>
<evidence type="ECO:0000256" key="2">
    <source>
        <dbReference type="SAM" id="Phobius"/>
    </source>
</evidence>
<feature type="transmembrane region" description="Helical" evidence="2">
    <location>
        <begin position="48"/>
        <end position="70"/>
    </location>
</feature>
<feature type="transmembrane region" description="Helical" evidence="2">
    <location>
        <begin position="16"/>
        <end position="36"/>
    </location>
</feature>
<gene>
    <name evidence="3" type="ORF">G6011_08683</name>
</gene>
<evidence type="ECO:0000313" key="4">
    <source>
        <dbReference type="Proteomes" id="UP001199106"/>
    </source>
</evidence>
<evidence type="ECO:0000256" key="1">
    <source>
        <dbReference type="SAM" id="MobiDB-lite"/>
    </source>
</evidence>
<keyword evidence="2" id="KW-0812">Transmembrane</keyword>
<dbReference type="Proteomes" id="UP001199106">
    <property type="component" value="Unassembled WGS sequence"/>
</dbReference>
<feature type="transmembrane region" description="Helical" evidence="2">
    <location>
        <begin position="134"/>
        <end position="155"/>
    </location>
</feature>
<feature type="region of interest" description="Disordered" evidence="1">
    <location>
        <begin position="165"/>
        <end position="193"/>
    </location>
</feature>
<protein>
    <submittedName>
        <fullName evidence="3">Uncharacterized protein</fullName>
    </submittedName>
</protein>
<name>A0AAD4FJM7_9PLEO</name>
<dbReference type="EMBL" id="JAANER010000004">
    <property type="protein sequence ID" value="KAG9190595.1"/>
    <property type="molecule type" value="Genomic_DNA"/>
</dbReference>
<reference evidence="3" key="1">
    <citation type="submission" date="2021-07" db="EMBL/GenBank/DDBJ databases">
        <title>Genome Resource of American Ginseng Black Spot Pathogen Alternaria panax.</title>
        <authorList>
            <person name="Qiu C."/>
            <person name="Wang W."/>
            <person name="Liu Z."/>
        </authorList>
    </citation>
    <scope>NUCLEOTIDE SEQUENCE</scope>
    <source>
        <strain evidence="3">BNCC115425</strain>
    </source>
</reference>
<comment type="caution">
    <text evidence="3">The sequence shown here is derived from an EMBL/GenBank/DDBJ whole genome shotgun (WGS) entry which is preliminary data.</text>
</comment>
<keyword evidence="4" id="KW-1185">Reference proteome</keyword>
<keyword evidence="2" id="KW-1133">Transmembrane helix</keyword>
<keyword evidence="2" id="KW-0472">Membrane</keyword>
<accession>A0AAD4FJM7</accession>
<evidence type="ECO:0000313" key="3">
    <source>
        <dbReference type="EMBL" id="KAG9190595.1"/>
    </source>
</evidence>
<sequence length="193" mass="21709">MASVNSRPLGQQTLRGFGIFQAIISIPTMIVLGFFASDEMVFPYHENFYYFFALSMTAFMSAGIAFIVYVQRKAIATPYQALMFEVAKSVLATGLWLWLILDSAFGPWRVQHHYHAPDTHADPDYVKRRIQHDALASLVLIIFFYPPLGYSYVVWRTKGSHGDIAHAGDDGENDVDREERAPLLSQASGRTLG</sequence>
<dbReference type="AlphaFoldDB" id="A0AAD4FJM7"/>